<comment type="caution">
    <text evidence="5">The sequence shown here is derived from an EMBL/GenBank/DDBJ whole genome shotgun (WGS) entry which is preliminary data.</text>
</comment>
<dbReference type="Proteomes" id="UP000628775">
    <property type="component" value="Unassembled WGS sequence"/>
</dbReference>
<dbReference type="GO" id="GO:0030246">
    <property type="term" value="F:carbohydrate binding"/>
    <property type="evidence" value="ECO:0007669"/>
    <property type="project" value="TreeGrafter"/>
</dbReference>
<evidence type="ECO:0000313" key="5">
    <source>
        <dbReference type="EMBL" id="GGE35888.1"/>
    </source>
</evidence>
<proteinExistence type="predicted"/>
<evidence type="ECO:0000256" key="3">
    <source>
        <dbReference type="SAM" id="SignalP"/>
    </source>
</evidence>
<dbReference type="SUPFAM" id="SSF53822">
    <property type="entry name" value="Periplasmic binding protein-like I"/>
    <property type="match status" value="1"/>
</dbReference>
<reference evidence="5" key="2">
    <citation type="submission" date="2020-09" db="EMBL/GenBank/DDBJ databases">
        <authorList>
            <person name="Sun Q."/>
            <person name="Zhou Y."/>
        </authorList>
    </citation>
    <scope>NUCLEOTIDE SEQUENCE</scope>
    <source>
        <strain evidence="5">CGMCC 1.15371</strain>
    </source>
</reference>
<dbReference type="Pfam" id="PF13407">
    <property type="entry name" value="Peripla_BP_4"/>
    <property type="match status" value="1"/>
</dbReference>
<dbReference type="InterPro" id="IPR025997">
    <property type="entry name" value="SBP_2_dom"/>
</dbReference>
<organism evidence="5 6">
    <name type="scientific">Pullulanibacillus camelliae</name>
    <dbReference type="NCBI Taxonomy" id="1707096"/>
    <lineage>
        <taxon>Bacteria</taxon>
        <taxon>Bacillati</taxon>
        <taxon>Bacillota</taxon>
        <taxon>Bacilli</taxon>
        <taxon>Bacillales</taxon>
        <taxon>Sporolactobacillaceae</taxon>
        <taxon>Pullulanibacillus</taxon>
    </lineage>
</organism>
<dbReference type="PANTHER" id="PTHR30036">
    <property type="entry name" value="D-XYLOSE-BINDING PERIPLASMIC PROTEIN"/>
    <property type="match status" value="1"/>
</dbReference>
<dbReference type="InterPro" id="IPR028082">
    <property type="entry name" value="Peripla_BP_I"/>
</dbReference>
<dbReference type="InterPro" id="IPR050555">
    <property type="entry name" value="Bact_Solute-Bind_Prot2"/>
</dbReference>
<dbReference type="PANTHER" id="PTHR30036:SF1">
    <property type="entry name" value="D-XYLOSE-BINDING PERIPLASMIC PROTEIN"/>
    <property type="match status" value="1"/>
</dbReference>
<dbReference type="PROSITE" id="PS51257">
    <property type="entry name" value="PROKAR_LIPOPROTEIN"/>
    <property type="match status" value="1"/>
</dbReference>
<evidence type="ECO:0000259" key="4">
    <source>
        <dbReference type="Pfam" id="PF13407"/>
    </source>
</evidence>
<feature type="chain" id="PRO_5038385668" evidence="3">
    <location>
        <begin position="21"/>
        <end position="404"/>
    </location>
</feature>
<dbReference type="EMBL" id="BMIR01000004">
    <property type="protein sequence ID" value="GGE35888.1"/>
    <property type="molecule type" value="Genomic_DNA"/>
</dbReference>
<keyword evidence="2 3" id="KW-0732">Signal</keyword>
<reference evidence="5" key="1">
    <citation type="journal article" date="2014" name="Int. J. Syst. Evol. Microbiol.">
        <title>Complete genome sequence of Corynebacterium casei LMG S-19264T (=DSM 44701T), isolated from a smear-ripened cheese.</title>
        <authorList>
            <consortium name="US DOE Joint Genome Institute (JGI-PGF)"/>
            <person name="Walter F."/>
            <person name="Albersmeier A."/>
            <person name="Kalinowski J."/>
            <person name="Ruckert C."/>
        </authorList>
    </citation>
    <scope>NUCLEOTIDE SEQUENCE</scope>
    <source>
        <strain evidence="5">CGMCC 1.15371</strain>
    </source>
</reference>
<feature type="signal peptide" evidence="3">
    <location>
        <begin position="1"/>
        <end position="20"/>
    </location>
</feature>
<dbReference type="RefSeq" id="WP_188691046.1">
    <property type="nucleotide sequence ID" value="NZ_BMIR01000004.1"/>
</dbReference>
<feature type="domain" description="Periplasmic binding protein" evidence="4">
    <location>
        <begin position="46"/>
        <end position="344"/>
    </location>
</feature>
<protein>
    <submittedName>
        <fullName evidence="5">ABC transporter substrate-binding protein</fullName>
    </submittedName>
</protein>
<evidence type="ECO:0000256" key="2">
    <source>
        <dbReference type="ARBA" id="ARBA00022729"/>
    </source>
</evidence>
<dbReference type="GO" id="GO:0030288">
    <property type="term" value="C:outer membrane-bounded periplasmic space"/>
    <property type="evidence" value="ECO:0007669"/>
    <property type="project" value="TreeGrafter"/>
</dbReference>
<comment type="subcellular location">
    <subcellularLocation>
        <location evidence="1">Cell envelope</location>
    </subcellularLocation>
</comment>
<name>A0A8J2VP59_9BACL</name>
<sequence length="404" mass="43481">MNFKKLAKMAVIIIASVALLSACGSSTRGSSASKSTSPSLKKGDLIGISMPTKADQRWNVDGANLVKDLKKAGFKTKIEYANNSPSQQSNDINNLVSAGAKAIIVAAVDGTAVGPAVEQAKSQGDIVIAYDRLIMNTKAVDYYVTFDLERTGILEANTIINKLDLKGNGGKTKPLNIALFAGSDDDNNAPYFFKGAWDLLKPYFESGQLVDPSGLVTKDTTDADWKKISVHAWDQNQAQKQMDAFMTKLSQKPLAAVLSPYDAISLGVMKSIKNARPDMSPSTPFSASNPDNKSAWPVITGQDGMDIGITNIKFGAQAQTVFKNVALLANKTTSILTQIADDKKPKSTDAPMSNGKKDVPTWLLKSDELVKNPTGDQKGLHYEVEVGFITEKQYQKDIAAPIIK</sequence>
<evidence type="ECO:0000256" key="1">
    <source>
        <dbReference type="ARBA" id="ARBA00004196"/>
    </source>
</evidence>
<dbReference type="AlphaFoldDB" id="A0A8J2VP59"/>
<accession>A0A8J2VP59</accession>
<dbReference type="CDD" id="cd19994">
    <property type="entry name" value="PBP1_ChvE"/>
    <property type="match status" value="1"/>
</dbReference>
<evidence type="ECO:0000313" key="6">
    <source>
        <dbReference type="Proteomes" id="UP000628775"/>
    </source>
</evidence>
<dbReference type="Gene3D" id="3.40.50.2300">
    <property type="match status" value="2"/>
</dbReference>
<gene>
    <name evidence="5" type="ORF">GCM10011391_13340</name>
</gene>
<keyword evidence="6" id="KW-1185">Reference proteome</keyword>